<sequence length="356" mass="40279">MSLFVQSKVDLLKRHQAISHQGEEAAERTEEGGPSKETSAPPEPSETSFIKLDFLLNKGLSGLNLSSNPTTELLQSSSRSEFEAAYFLHFHPHWPLLHKKAFLQSKDYPELTSAVLTAGLWVLGTPETRDKARFYHDALLKVLDAQLFKLHEAFKDSPEPQPEFLAPFKVLLIALILSTYRGAETFPSAIINSKHVWQLFDAMGVYDQALINDKNTNPIIREGYQRERLALLHFKVHVHLNSLLMSHFPQFKPFDYLNPSMLKVQIPSPASCWDGDDATFAQQGRIVDTVADLVVKCTDFTRVSDLVAWDFCLGMVIGCYLVRPADEGHRELIKRLDPFLFTHLIKDESTDGTNTR</sequence>
<dbReference type="VEuPathDB" id="FungiDB:NECHADRAFT_78518"/>
<dbReference type="KEGG" id="nhe:NECHADRAFT_78518"/>
<name>C7ZLY2_FUSV7</name>
<dbReference type="HOGENOM" id="CLU_044885_0_0_1"/>
<dbReference type="OMA" id="AWDFTLG"/>
<organism evidence="2 3">
    <name type="scientific">Fusarium vanettenii (strain ATCC MYA-4622 / CBS 123669 / FGSC 9596 / NRRL 45880 / 77-13-4)</name>
    <name type="common">Fusarium solani subsp. pisi</name>
    <dbReference type="NCBI Taxonomy" id="660122"/>
    <lineage>
        <taxon>Eukaryota</taxon>
        <taxon>Fungi</taxon>
        <taxon>Dikarya</taxon>
        <taxon>Ascomycota</taxon>
        <taxon>Pezizomycotina</taxon>
        <taxon>Sordariomycetes</taxon>
        <taxon>Hypocreomycetidae</taxon>
        <taxon>Hypocreales</taxon>
        <taxon>Nectriaceae</taxon>
        <taxon>Fusarium</taxon>
        <taxon>Fusarium solani species complex</taxon>
        <taxon>Fusarium vanettenii</taxon>
    </lineage>
</organism>
<keyword evidence="3" id="KW-1185">Reference proteome</keyword>
<evidence type="ECO:0000256" key="1">
    <source>
        <dbReference type="SAM" id="MobiDB-lite"/>
    </source>
</evidence>
<dbReference type="EMBL" id="GG698948">
    <property type="protein sequence ID" value="EEU34953.1"/>
    <property type="molecule type" value="Genomic_DNA"/>
</dbReference>
<accession>C7ZLY2</accession>
<dbReference type="InParanoid" id="C7ZLY2"/>
<dbReference type="AlphaFoldDB" id="C7ZLY2"/>
<dbReference type="Proteomes" id="UP000005206">
    <property type="component" value="Chromosome 3"/>
</dbReference>
<evidence type="ECO:0000313" key="3">
    <source>
        <dbReference type="Proteomes" id="UP000005206"/>
    </source>
</evidence>
<evidence type="ECO:0008006" key="4">
    <source>
        <dbReference type="Google" id="ProtNLM"/>
    </source>
</evidence>
<dbReference type="RefSeq" id="XP_003040666.1">
    <property type="nucleotide sequence ID" value="XM_003040620.1"/>
</dbReference>
<dbReference type="OrthoDB" id="10018191at2759"/>
<protein>
    <recommendedName>
        <fullName evidence="4">Transcription factor domain-containing protein</fullName>
    </recommendedName>
</protein>
<dbReference type="eggNOG" id="KOG1721">
    <property type="taxonomic scope" value="Eukaryota"/>
</dbReference>
<feature type="compositionally biased region" description="Basic and acidic residues" evidence="1">
    <location>
        <begin position="21"/>
        <end position="34"/>
    </location>
</feature>
<reference evidence="2 3" key="1">
    <citation type="journal article" date="2009" name="PLoS Genet.">
        <title>The genome of Nectria haematococca: contribution of supernumerary chromosomes to gene expansion.</title>
        <authorList>
            <person name="Coleman J.J."/>
            <person name="Rounsley S.D."/>
            <person name="Rodriguez-Carres M."/>
            <person name="Kuo A."/>
            <person name="Wasmann C.C."/>
            <person name="Grimwood J."/>
            <person name="Schmutz J."/>
            <person name="Taga M."/>
            <person name="White G.J."/>
            <person name="Zhou S."/>
            <person name="Schwartz D.C."/>
            <person name="Freitag M."/>
            <person name="Ma L.J."/>
            <person name="Danchin E.G."/>
            <person name="Henrissat B."/>
            <person name="Coutinho P.M."/>
            <person name="Nelson D.R."/>
            <person name="Straney D."/>
            <person name="Napoli C.A."/>
            <person name="Barker B.M."/>
            <person name="Gribskov M."/>
            <person name="Rep M."/>
            <person name="Kroken S."/>
            <person name="Molnar I."/>
            <person name="Rensing C."/>
            <person name="Kennell J.C."/>
            <person name="Zamora J."/>
            <person name="Farman M.L."/>
            <person name="Selker E.U."/>
            <person name="Salamov A."/>
            <person name="Shapiro H."/>
            <person name="Pangilinan J."/>
            <person name="Lindquist E."/>
            <person name="Lamers C."/>
            <person name="Grigoriev I.V."/>
            <person name="Geiser D.M."/>
            <person name="Covert S.F."/>
            <person name="Temporini E."/>
            <person name="Vanetten H.D."/>
        </authorList>
    </citation>
    <scope>NUCLEOTIDE SEQUENCE [LARGE SCALE GENOMIC DNA]</scope>
    <source>
        <strain evidence="3">ATCC MYA-4622 / CBS 123669 / FGSC 9596 / NRRL 45880 / 77-13-4</strain>
    </source>
</reference>
<proteinExistence type="predicted"/>
<gene>
    <name evidence="2" type="ORF">NECHADRAFT_78518</name>
</gene>
<dbReference type="GeneID" id="9679088"/>
<evidence type="ECO:0000313" key="2">
    <source>
        <dbReference type="EMBL" id="EEU34953.1"/>
    </source>
</evidence>
<feature type="region of interest" description="Disordered" evidence="1">
    <location>
        <begin position="16"/>
        <end position="45"/>
    </location>
</feature>